<gene>
    <name evidence="2" type="ORF">Q8947_14340</name>
</gene>
<dbReference type="EC" id="6.4.1.1" evidence="2"/>
<dbReference type="SUPFAM" id="SSF51569">
    <property type="entry name" value="Aldolase"/>
    <property type="match status" value="1"/>
</dbReference>
<dbReference type="SUPFAM" id="SSF89000">
    <property type="entry name" value="post-HMGL domain-like"/>
    <property type="match status" value="1"/>
</dbReference>
<dbReference type="PANTHER" id="PTHR43778:SF2">
    <property type="entry name" value="PYRUVATE CARBOXYLASE, MITOCHONDRIAL"/>
    <property type="match status" value="1"/>
</dbReference>
<evidence type="ECO:0000313" key="2">
    <source>
        <dbReference type="EMBL" id="MDR4127154.1"/>
    </source>
</evidence>
<feature type="domain" description="Pyruvate carboxyltransferase" evidence="1">
    <location>
        <begin position="10"/>
        <end position="272"/>
    </location>
</feature>
<reference evidence="2 3" key="1">
    <citation type="submission" date="2023-08" db="EMBL/GenBank/DDBJ databases">
        <title>Alcaligenaceae gen. nov., a novel taxon isolated from the sludge of Yixing Pesticide Factory.</title>
        <authorList>
            <person name="Ruan L."/>
        </authorList>
    </citation>
    <scope>NUCLEOTIDE SEQUENCE [LARGE SCALE GENOMIC DNA]</scope>
    <source>
        <strain evidence="2 3">LG-2</strain>
    </source>
</reference>
<keyword evidence="2" id="KW-0436">Ligase</keyword>
<dbReference type="InterPro" id="IPR003379">
    <property type="entry name" value="Carboxylase_cons_dom"/>
</dbReference>
<sequence>MATDKTDKSVLFVDTTLRDAHQCLWATRMTTAMMLPICEQLNRGGYAAIDLMGMVQFDVCVRYLREDPWERIRRIRELVTEAPLKAYMRSKSLIGFDVLPDDVNALWVERLVANGIGMVAAFDALADLDNIVPNLLLAKRLGAKTCGALVFCESPIHTDAFYSGKAKELVERAEVDWLMVKDSGGLLTVDRIRTLIPELRKVIGNTPIELHSHCMTGMAPLVYLEAVKLGVKILDTSIDPLSNGPAQPSTQTMIRNLQSMGYDTFIDQQIVDEISSHWHTVAEQEGLPKGVPMAYDAFHYEHQMPGGMLTNLKAQLDASGLADKYDEVLHECAQIRQELAWPIMVTPFAQLVGTQAVMNIVHGERYRVVPDEVKKYALGYYGKLPAPVDPDILDRIVRNGSDRIKLDPPEQPPMVNTLRKKYPSATDDERLLRFCLAGREVDLIREAGPMRTDISIYRPLPQLLKELSTRRNWNSIHITGKGLNITLKENPGSVQDNGASLTSA</sequence>
<comment type="caution">
    <text evidence="2">The sequence shown here is derived from an EMBL/GenBank/DDBJ whole genome shotgun (WGS) entry which is preliminary data.</text>
</comment>
<dbReference type="Proteomes" id="UP001232156">
    <property type="component" value="Unassembled WGS sequence"/>
</dbReference>
<dbReference type="GO" id="GO:0004736">
    <property type="term" value="F:pyruvate carboxylase activity"/>
    <property type="evidence" value="ECO:0007669"/>
    <property type="project" value="UniProtKB-EC"/>
</dbReference>
<dbReference type="Pfam" id="PF02436">
    <property type="entry name" value="PYC_OADA"/>
    <property type="match status" value="1"/>
</dbReference>
<dbReference type="CDD" id="cd07937">
    <property type="entry name" value="DRE_TIM_PC_TC_5S"/>
    <property type="match status" value="1"/>
</dbReference>
<dbReference type="Pfam" id="PF00682">
    <property type="entry name" value="HMGL-like"/>
    <property type="match status" value="1"/>
</dbReference>
<dbReference type="NCBIfam" id="NF006761">
    <property type="entry name" value="PRK09282.1"/>
    <property type="match status" value="1"/>
</dbReference>
<dbReference type="InterPro" id="IPR013785">
    <property type="entry name" value="Aldolase_TIM"/>
</dbReference>
<name>A0ABU1D9M2_9BURK</name>
<accession>A0ABU1D9M2</accession>
<evidence type="ECO:0000259" key="1">
    <source>
        <dbReference type="PROSITE" id="PS50991"/>
    </source>
</evidence>
<dbReference type="PROSITE" id="PS50991">
    <property type="entry name" value="PYR_CT"/>
    <property type="match status" value="1"/>
</dbReference>
<keyword evidence="2" id="KW-0670">Pyruvate</keyword>
<dbReference type="InterPro" id="IPR055268">
    <property type="entry name" value="PCB-like"/>
</dbReference>
<organism evidence="2 3">
    <name type="scientific">Yanghanlia caeni</name>
    <dbReference type="NCBI Taxonomy" id="3064283"/>
    <lineage>
        <taxon>Bacteria</taxon>
        <taxon>Pseudomonadati</taxon>
        <taxon>Pseudomonadota</taxon>
        <taxon>Betaproteobacteria</taxon>
        <taxon>Burkholderiales</taxon>
        <taxon>Alcaligenaceae</taxon>
        <taxon>Yanghanlia</taxon>
    </lineage>
</organism>
<evidence type="ECO:0000313" key="3">
    <source>
        <dbReference type="Proteomes" id="UP001232156"/>
    </source>
</evidence>
<keyword evidence="3" id="KW-1185">Reference proteome</keyword>
<dbReference type="PANTHER" id="PTHR43778">
    <property type="entry name" value="PYRUVATE CARBOXYLASE"/>
    <property type="match status" value="1"/>
</dbReference>
<dbReference type="RefSeq" id="WP_347287692.1">
    <property type="nucleotide sequence ID" value="NZ_JAUZQE010000058.1"/>
</dbReference>
<dbReference type="InterPro" id="IPR000891">
    <property type="entry name" value="PYR_CT"/>
</dbReference>
<dbReference type="Gene3D" id="3.20.20.70">
    <property type="entry name" value="Aldolase class I"/>
    <property type="match status" value="1"/>
</dbReference>
<dbReference type="EMBL" id="JAUZQE010000058">
    <property type="protein sequence ID" value="MDR4127154.1"/>
    <property type="molecule type" value="Genomic_DNA"/>
</dbReference>
<proteinExistence type="predicted"/>
<protein>
    <submittedName>
        <fullName evidence="2">Pyruvate carboxylase subunit B</fullName>
        <ecNumber evidence="2">6.4.1.1</ecNumber>
    </submittedName>
</protein>